<dbReference type="AlphaFoldDB" id="A0A147BRL2"/>
<evidence type="ECO:0000256" key="1">
    <source>
        <dbReference type="SAM" id="SignalP"/>
    </source>
</evidence>
<proteinExistence type="predicted"/>
<accession>A0A147BRL2</accession>
<feature type="chain" id="PRO_5007542766" evidence="1">
    <location>
        <begin position="33"/>
        <end position="118"/>
    </location>
</feature>
<name>A0A147BRL2_IXORI</name>
<feature type="signal peptide" evidence="1">
    <location>
        <begin position="1"/>
        <end position="32"/>
    </location>
</feature>
<reference evidence="2" key="1">
    <citation type="journal article" date="2018" name="PLoS Negl. Trop. Dis.">
        <title>Sialome diversity of ticks revealed by RNAseq of single tick salivary glands.</title>
        <authorList>
            <person name="Perner J."/>
            <person name="Kropackova S."/>
            <person name="Kopacek P."/>
            <person name="Ribeiro J.M."/>
        </authorList>
    </citation>
    <scope>NUCLEOTIDE SEQUENCE</scope>
    <source>
        <strain evidence="2">Siblings of single egg batch collected in Ceske Budejovice</strain>
        <tissue evidence="2">Salivary glands</tissue>
    </source>
</reference>
<evidence type="ECO:0000313" key="2">
    <source>
        <dbReference type="EMBL" id="JAR93404.1"/>
    </source>
</evidence>
<keyword evidence="1" id="KW-0732">Signal</keyword>
<protein>
    <submittedName>
        <fullName evidence="2">Putative secreted protein</fullName>
    </submittedName>
</protein>
<sequence>MYNHSFLIFSYVKNGLLQSICLVLVLANQVHGTPFLGQLNGHHLPQGACGTGHHENLSRTVNIQVGEVERAACRPKPTSAVLFHALCKPEDVTIERRHCWLYSYKRCYAMSTTMSVTF</sequence>
<feature type="non-terminal residue" evidence="2">
    <location>
        <position position="118"/>
    </location>
</feature>
<organism evidence="2">
    <name type="scientific">Ixodes ricinus</name>
    <name type="common">Common tick</name>
    <name type="synonym">Acarus ricinus</name>
    <dbReference type="NCBI Taxonomy" id="34613"/>
    <lineage>
        <taxon>Eukaryota</taxon>
        <taxon>Metazoa</taxon>
        <taxon>Ecdysozoa</taxon>
        <taxon>Arthropoda</taxon>
        <taxon>Chelicerata</taxon>
        <taxon>Arachnida</taxon>
        <taxon>Acari</taxon>
        <taxon>Parasitiformes</taxon>
        <taxon>Ixodida</taxon>
        <taxon>Ixodoidea</taxon>
        <taxon>Ixodidae</taxon>
        <taxon>Ixodinae</taxon>
        <taxon>Ixodes</taxon>
    </lineage>
</organism>
<dbReference type="EMBL" id="GEGO01002000">
    <property type="protein sequence ID" value="JAR93404.1"/>
    <property type="molecule type" value="Transcribed_RNA"/>
</dbReference>